<evidence type="ECO:0000256" key="1">
    <source>
        <dbReference type="ARBA" id="ARBA00005575"/>
    </source>
</evidence>
<dbReference type="SMART" id="SM00220">
    <property type="entry name" value="S_TKc"/>
    <property type="match status" value="1"/>
</dbReference>
<dbReference type="PROSITE" id="PS50011">
    <property type="entry name" value="PROTEIN_KINASE_DOM"/>
    <property type="match status" value="1"/>
</dbReference>
<feature type="binding site" evidence="4">
    <location>
        <position position="203"/>
    </location>
    <ligand>
        <name>ATP</name>
        <dbReference type="ChEBI" id="CHEBI:30616"/>
    </ligand>
</feature>
<evidence type="ECO:0000313" key="9">
    <source>
        <dbReference type="Proteomes" id="UP001140091"/>
    </source>
</evidence>
<evidence type="ECO:0000259" key="6">
    <source>
        <dbReference type="PROSITE" id="PS50006"/>
    </source>
</evidence>
<dbReference type="Pfam" id="PF00069">
    <property type="entry name" value="Pkinase"/>
    <property type="match status" value="1"/>
</dbReference>
<dbReference type="CDD" id="cd05117">
    <property type="entry name" value="STKc_CAMK"/>
    <property type="match status" value="1"/>
</dbReference>
<keyword evidence="3 4" id="KW-0067">ATP-binding</keyword>
<evidence type="ECO:0000256" key="4">
    <source>
        <dbReference type="PROSITE-ProRule" id="PRU10141"/>
    </source>
</evidence>
<dbReference type="Gene3D" id="3.30.200.20">
    <property type="entry name" value="Phosphorylase Kinase, domain 1"/>
    <property type="match status" value="1"/>
</dbReference>
<sequence length="628" mass="69475">MYEEYSHMDYEGDSFSYSQDSEVSTQQTQSTQQLTQPVVPPADRDSHLWGYLQPVNDKLSRIDFWREQRQYTIGRNTELNKIVFPGFKVSNRHCEITWSAEDTGGTVLVLDLSSNGTFINGQKIGKSQTRILREGNEIAFGTPAAQPQSPFEDYRFIYRHVAGGPPTTGLYAFYDIGTELGKGSFATVMKAVNRETGVWYAVKMIKDKTAGRGGEQQGQIRNAAIAREINIMEKLKHPNICELKEVFLEENGPDISQFFLPHEIIPLVIQINFPHPDLVIELVEGGDLLEYILKRGGLGEDDAKHITYQICDALSYIHSQGITHRDLKPENVLLTKDEPPVVKVADFGLAKIVDSVTMLRTMCGTPSYLAPEVVKQTDQQEGYDNLVDSWSVGVIVFSMLTNASPFIEDENQTNLRARIIERHIDWATLEAQNISREGGQFASSSVHGLLSDYAPSVLAINFIVALLQEDPMNRMGLKEALDHPWLSSYLPLLPPSSRNRPLQASSSGARAGVTHNFIGLNIQSSPNSTAGGKFGQREGSRGAPLQRRADIMSQVAEGNRAVPEPSPEMIANASAKEAKKGKRVRNNLTPLDEEEADPEGSRSGPATRSRDTSQSSGGPRSKKARTEA</sequence>
<dbReference type="InterPro" id="IPR008984">
    <property type="entry name" value="SMAD_FHA_dom_sf"/>
</dbReference>
<gene>
    <name evidence="8" type="ORF">H1R20_g5592</name>
</gene>
<evidence type="ECO:0008006" key="10">
    <source>
        <dbReference type="Google" id="ProtNLM"/>
    </source>
</evidence>
<dbReference type="OrthoDB" id="10252171at2759"/>
<feature type="compositionally biased region" description="Polar residues" evidence="5">
    <location>
        <begin position="521"/>
        <end position="530"/>
    </location>
</feature>
<dbReference type="PANTHER" id="PTHR24347">
    <property type="entry name" value="SERINE/THREONINE-PROTEIN KINASE"/>
    <property type="match status" value="1"/>
</dbReference>
<proteinExistence type="inferred from homology"/>
<dbReference type="GO" id="GO:0005524">
    <property type="term" value="F:ATP binding"/>
    <property type="evidence" value="ECO:0007669"/>
    <property type="project" value="UniProtKB-UniRule"/>
</dbReference>
<dbReference type="Gene3D" id="2.60.200.20">
    <property type="match status" value="1"/>
</dbReference>
<feature type="domain" description="Protein kinase" evidence="7">
    <location>
        <begin position="174"/>
        <end position="486"/>
    </location>
</feature>
<dbReference type="Proteomes" id="UP001140091">
    <property type="component" value="Unassembled WGS sequence"/>
</dbReference>
<dbReference type="InterPro" id="IPR017441">
    <property type="entry name" value="Protein_kinase_ATP_BS"/>
</dbReference>
<dbReference type="InterPro" id="IPR000719">
    <property type="entry name" value="Prot_kinase_dom"/>
</dbReference>
<evidence type="ECO:0000256" key="3">
    <source>
        <dbReference type="ARBA" id="ARBA00022840"/>
    </source>
</evidence>
<comment type="similarity">
    <text evidence="1">Belongs to the protein kinase superfamily. CAMK Ser/Thr protein kinase family. CHEK2 subfamily.</text>
</comment>
<dbReference type="PROSITE" id="PS00107">
    <property type="entry name" value="PROTEIN_KINASE_ATP"/>
    <property type="match status" value="1"/>
</dbReference>
<dbReference type="PROSITE" id="PS00108">
    <property type="entry name" value="PROTEIN_KINASE_ST"/>
    <property type="match status" value="1"/>
</dbReference>
<dbReference type="EMBL" id="JANBPK010000807">
    <property type="protein sequence ID" value="KAJ2931453.1"/>
    <property type="molecule type" value="Genomic_DNA"/>
</dbReference>
<feature type="non-terminal residue" evidence="8">
    <location>
        <position position="628"/>
    </location>
</feature>
<comment type="caution">
    <text evidence="8">The sequence shown here is derived from an EMBL/GenBank/DDBJ whole genome shotgun (WGS) entry which is preliminary data.</text>
</comment>
<name>A0A9W8JDV2_9AGAR</name>
<dbReference type="InterPro" id="IPR000253">
    <property type="entry name" value="FHA_dom"/>
</dbReference>
<dbReference type="InterPro" id="IPR008271">
    <property type="entry name" value="Ser/Thr_kinase_AS"/>
</dbReference>
<accession>A0A9W8JDV2</accession>
<dbReference type="GO" id="GO:0004672">
    <property type="term" value="F:protein kinase activity"/>
    <property type="evidence" value="ECO:0007669"/>
    <property type="project" value="InterPro"/>
</dbReference>
<dbReference type="PROSITE" id="PS50006">
    <property type="entry name" value="FHA_DOMAIN"/>
    <property type="match status" value="1"/>
</dbReference>
<feature type="region of interest" description="Disordered" evidence="5">
    <location>
        <begin position="558"/>
        <end position="628"/>
    </location>
</feature>
<keyword evidence="9" id="KW-1185">Reference proteome</keyword>
<organism evidence="8 9">
    <name type="scientific">Candolleomyces eurysporus</name>
    <dbReference type="NCBI Taxonomy" id="2828524"/>
    <lineage>
        <taxon>Eukaryota</taxon>
        <taxon>Fungi</taxon>
        <taxon>Dikarya</taxon>
        <taxon>Basidiomycota</taxon>
        <taxon>Agaricomycotina</taxon>
        <taxon>Agaricomycetes</taxon>
        <taxon>Agaricomycetidae</taxon>
        <taxon>Agaricales</taxon>
        <taxon>Agaricineae</taxon>
        <taxon>Psathyrellaceae</taxon>
        <taxon>Candolleomyces</taxon>
    </lineage>
</organism>
<feature type="domain" description="FHA" evidence="6">
    <location>
        <begin position="71"/>
        <end position="124"/>
    </location>
</feature>
<protein>
    <recommendedName>
        <fullName evidence="10">Pkinase-domain-containing protein</fullName>
    </recommendedName>
</protein>
<evidence type="ECO:0000313" key="8">
    <source>
        <dbReference type="EMBL" id="KAJ2931453.1"/>
    </source>
</evidence>
<evidence type="ECO:0000259" key="7">
    <source>
        <dbReference type="PROSITE" id="PS50011"/>
    </source>
</evidence>
<dbReference type="InterPro" id="IPR011009">
    <property type="entry name" value="Kinase-like_dom_sf"/>
</dbReference>
<evidence type="ECO:0000256" key="5">
    <source>
        <dbReference type="SAM" id="MobiDB-lite"/>
    </source>
</evidence>
<keyword evidence="2 4" id="KW-0547">Nucleotide-binding</keyword>
<dbReference type="Pfam" id="PF00498">
    <property type="entry name" value="FHA"/>
    <property type="match status" value="1"/>
</dbReference>
<reference evidence="8" key="1">
    <citation type="submission" date="2022-06" db="EMBL/GenBank/DDBJ databases">
        <title>Genome Sequence of Candolleomyces eurysporus.</title>
        <authorList>
            <person name="Buettner E."/>
        </authorList>
    </citation>
    <scope>NUCLEOTIDE SEQUENCE</scope>
    <source>
        <strain evidence="8">VTCC 930004</strain>
    </source>
</reference>
<dbReference type="SUPFAM" id="SSF49879">
    <property type="entry name" value="SMAD/FHA domain"/>
    <property type="match status" value="1"/>
</dbReference>
<feature type="region of interest" description="Disordered" evidence="5">
    <location>
        <begin position="16"/>
        <end position="41"/>
    </location>
</feature>
<dbReference type="SMART" id="SM00240">
    <property type="entry name" value="FHA"/>
    <property type="match status" value="1"/>
</dbReference>
<feature type="region of interest" description="Disordered" evidence="5">
    <location>
        <begin position="520"/>
        <end position="546"/>
    </location>
</feature>
<dbReference type="AlphaFoldDB" id="A0A9W8JDV2"/>
<dbReference type="Gene3D" id="1.10.510.10">
    <property type="entry name" value="Transferase(Phosphotransferase) domain 1"/>
    <property type="match status" value="1"/>
</dbReference>
<evidence type="ECO:0000256" key="2">
    <source>
        <dbReference type="ARBA" id="ARBA00022741"/>
    </source>
</evidence>
<feature type="compositionally biased region" description="Low complexity" evidence="5">
    <location>
        <begin position="18"/>
        <end position="36"/>
    </location>
</feature>
<dbReference type="SUPFAM" id="SSF56112">
    <property type="entry name" value="Protein kinase-like (PK-like)"/>
    <property type="match status" value="1"/>
</dbReference>